<dbReference type="Pfam" id="PF25984">
    <property type="entry name" value="BSH_YknX"/>
    <property type="match status" value="1"/>
</dbReference>
<accession>A0A6B3TUQ8</accession>
<dbReference type="PANTHER" id="PTHR32347:SF14">
    <property type="entry name" value="EFFLUX SYSTEM COMPONENT YKNX-RELATED"/>
    <property type="match status" value="1"/>
</dbReference>
<dbReference type="Gene3D" id="2.40.420.20">
    <property type="match status" value="1"/>
</dbReference>
<evidence type="ECO:0000256" key="1">
    <source>
        <dbReference type="ARBA" id="ARBA00004196"/>
    </source>
</evidence>
<dbReference type="Proteomes" id="UP000481621">
    <property type="component" value="Unassembled WGS sequence"/>
</dbReference>
<evidence type="ECO:0000259" key="7">
    <source>
        <dbReference type="Pfam" id="PF25989"/>
    </source>
</evidence>
<dbReference type="Pfam" id="PF25982">
    <property type="entry name" value="HH_YknX"/>
    <property type="match status" value="1"/>
</dbReference>
<dbReference type="InterPro" id="IPR058637">
    <property type="entry name" value="YknX-like_C"/>
</dbReference>
<feature type="domain" description="YknX-like barrel-sandwich hybrid" evidence="6">
    <location>
        <begin position="60"/>
        <end position="212"/>
    </location>
</feature>
<evidence type="ECO:0000259" key="8">
    <source>
        <dbReference type="Pfam" id="PF25990"/>
    </source>
</evidence>
<comment type="caution">
    <text evidence="9">The sequence shown here is derived from an EMBL/GenBank/DDBJ whole genome shotgun (WGS) entry which is preliminary data.</text>
</comment>
<evidence type="ECO:0000259" key="5">
    <source>
        <dbReference type="Pfam" id="PF25982"/>
    </source>
</evidence>
<dbReference type="Pfam" id="PF25990">
    <property type="entry name" value="Beta-barrel_YknX"/>
    <property type="match status" value="1"/>
</dbReference>
<comment type="subcellular location">
    <subcellularLocation>
        <location evidence="1">Cell envelope</location>
    </subcellularLocation>
</comment>
<dbReference type="InterPro" id="IPR058636">
    <property type="entry name" value="Beta-barrel_YknX"/>
</dbReference>
<dbReference type="InterPro" id="IPR058639">
    <property type="entry name" value="BSH_YknX-like"/>
</dbReference>
<organism evidence="9 10">
    <name type="scientific">Neobacillus thermocopriae</name>
    <dbReference type="NCBI Taxonomy" id="1215031"/>
    <lineage>
        <taxon>Bacteria</taxon>
        <taxon>Bacillati</taxon>
        <taxon>Bacillota</taxon>
        <taxon>Bacilli</taxon>
        <taxon>Bacillales</taxon>
        <taxon>Bacillaceae</taxon>
        <taxon>Neobacillus</taxon>
    </lineage>
</organism>
<dbReference type="GO" id="GO:0022857">
    <property type="term" value="F:transmembrane transporter activity"/>
    <property type="evidence" value="ECO:0007669"/>
    <property type="project" value="InterPro"/>
</dbReference>
<name>A0A6B3TUQ8_9BACI</name>
<feature type="domain" description="YknX-like alpha-helical hairpin" evidence="5">
    <location>
        <begin position="94"/>
        <end position="178"/>
    </location>
</feature>
<dbReference type="PANTHER" id="PTHR32347">
    <property type="entry name" value="EFFLUX SYSTEM COMPONENT YKNX-RELATED"/>
    <property type="match status" value="1"/>
</dbReference>
<evidence type="ECO:0000256" key="3">
    <source>
        <dbReference type="ARBA" id="ARBA00023054"/>
    </source>
</evidence>
<dbReference type="InterPro" id="IPR058638">
    <property type="entry name" value="HH_YknX-like"/>
</dbReference>
<dbReference type="AlphaFoldDB" id="A0A6B3TUQ8"/>
<dbReference type="Gene3D" id="2.40.50.100">
    <property type="match status" value="1"/>
</dbReference>
<dbReference type="SUPFAM" id="SSF111369">
    <property type="entry name" value="HlyD-like secretion proteins"/>
    <property type="match status" value="1"/>
</dbReference>
<dbReference type="RefSeq" id="WP_163252287.1">
    <property type="nucleotide sequence ID" value="NZ_JARMRT010000031.1"/>
</dbReference>
<evidence type="ECO:0000256" key="2">
    <source>
        <dbReference type="ARBA" id="ARBA00009477"/>
    </source>
</evidence>
<dbReference type="Gene3D" id="2.40.30.170">
    <property type="match status" value="1"/>
</dbReference>
<dbReference type="Pfam" id="PF25989">
    <property type="entry name" value="YknX_C"/>
    <property type="match status" value="1"/>
</dbReference>
<comment type="similarity">
    <text evidence="2">Belongs to the membrane fusion protein (MFP) (TC 8.A.1) family.</text>
</comment>
<dbReference type="InterPro" id="IPR050465">
    <property type="entry name" value="UPF0194_transport"/>
</dbReference>
<evidence type="ECO:0000313" key="10">
    <source>
        <dbReference type="Proteomes" id="UP000481621"/>
    </source>
</evidence>
<protein>
    <submittedName>
        <fullName evidence="9">Efflux RND transporter periplasmic adaptor subunit</fullName>
    </submittedName>
</protein>
<reference evidence="9" key="1">
    <citation type="submission" date="2020-02" db="EMBL/GenBank/DDBJ databases">
        <title>Bacillus sedimentmangrovi sp. nov., isolated from sediment of the mangrove ecosystem.</title>
        <authorList>
            <person name="Liu G."/>
        </authorList>
    </citation>
    <scope>NUCLEOTIDE SEQUENCE [LARGE SCALE GENOMIC DNA]</scope>
    <source>
        <strain evidence="9">SgZ-7</strain>
    </source>
</reference>
<dbReference type="GO" id="GO:0030313">
    <property type="term" value="C:cell envelope"/>
    <property type="evidence" value="ECO:0007669"/>
    <property type="project" value="UniProtKB-SubCell"/>
</dbReference>
<dbReference type="InterPro" id="IPR006143">
    <property type="entry name" value="RND_pump_MFP"/>
</dbReference>
<evidence type="ECO:0000313" key="9">
    <source>
        <dbReference type="EMBL" id="NEX79741.1"/>
    </source>
</evidence>
<gene>
    <name evidence="9" type="ORF">G4Z05_12830</name>
</gene>
<keyword evidence="10" id="KW-1185">Reference proteome</keyword>
<sequence length="376" mass="41855">MNKKTWIAVGVISLIILTVSVSVYRQVFAKGPSVKITKMIHEEISEKLMVPGTVKLQEEQVIYTSPEKGEVKEFFVQEGQSVKSGTVLAKLENPQLDLEIEQNKLAIETAKLKISQMDKQIKQLKDKERTLIEQVGKKEAKKQLDPEFDRLEMEKELANLDLKQANLQKDLLAKRQSELEIKSTIDGFVLTINKQVVASGQLANSEPLIHIGKMDGMNVTGLLSEYDTLKVQVGQKVHLRSDALTDQKWQGEISNIGILPEKTSQTGMPNETQAVQYPITVKINGELKDLKPGFQVIMEIETEKKMAAVLPIDAIHDDGNGSYVFLVKDGIIRKQKVKTGVASGQKIEILEGVTAKDRVVVNGPDKMKDGMEVTVK</sequence>
<evidence type="ECO:0000259" key="6">
    <source>
        <dbReference type="Pfam" id="PF25984"/>
    </source>
</evidence>
<feature type="domain" description="YknX-like C-terminal permuted SH3-like" evidence="7">
    <location>
        <begin position="308"/>
        <end position="375"/>
    </location>
</feature>
<proteinExistence type="inferred from homology"/>
<dbReference type="EMBL" id="JAAIUV010000022">
    <property type="protein sequence ID" value="NEX79741.1"/>
    <property type="molecule type" value="Genomic_DNA"/>
</dbReference>
<dbReference type="GO" id="GO:0016020">
    <property type="term" value="C:membrane"/>
    <property type="evidence" value="ECO:0007669"/>
    <property type="project" value="InterPro"/>
</dbReference>
<dbReference type="NCBIfam" id="TIGR01730">
    <property type="entry name" value="RND_mfp"/>
    <property type="match status" value="1"/>
</dbReference>
<keyword evidence="3 4" id="KW-0175">Coiled coil</keyword>
<evidence type="ECO:0000256" key="4">
    <source>
        <dbReference type="SAM" id="Coils"/>
    </source>
</evidence>
<feature type="domain" description="YknX-like beta-barrel" evidence="8">
    <location>
        <begin position="217"/>
        <end position="300"/>
    </location>
</feature>
<feature type="coiled-coil region" evidence="4">
    <location>
        <begin position="107"/>
        <end position="182"/>
    </location>
</feature>